<comment type="caution">
    <text evidence="3">The sequence shown here is derived from an EMBL/GenBank/DDBJ whole genome shotgun (WGS) entry which is preliminary data.</text>
</comment>
<proteinExistence type="predicted"/>
<evidence type="ECO:0000313" key="4">
    <source>
        <dbReference type="Proteomes" id="UP000256690"/>
    </source>
</evidence>
<organism evidence="3 4">
    <name type="scientific">Aspergillus mulundensis</name>
    <dbReference type="NCBI Taxonomy" id="1810919"/>
    <lineage>
        <taxon>Eukaryota</taxon>
        <taxon>Fungi</taxon>
        <taxon>Dikarya</taxon>
        <taxon>Ascomycota</taxon>
        <taxon>Pezizomycotina</taxon>
        <taxon>Eurotiomycetes</taxon>
        <taxon>Eurotiomycetidae</taxon>
        <taxon>Eurotiales</taxon>
        <taxon>Aspergillaceae</taxon>
        <taxon>Aspergillus</taxon>
        <taxon>Aspergillus subgen. Nidulantes</taxon>
    </lineage>
</organism>
<reference evidence="3 4" key="1">
    <citation type="journal article" date="2018" name="IMA Fungus">
        <title>IMA Genome-F 9: Draft genome sequence of Annulohypoxylon stygium, Aspergillus mulundensis, Berkeleyomyces basicola (syn. Thielaviopsis basicola), Ceratocystis smalleyi, two Cercospora beticola strains, Coleophoma cylindrospora, Fusarium fracticaudum, Phialophora cf. hyalina, and Morchella septimelata.</title>
        <authorList>
            <person name="Wingfield B.D."/>
            <person name="Bills G.F."/>
            <person name="Dong Y."/>
            <person name="Huang W."/>
            <person name="Nel W.J."/>
            <person name="Swalarsk-Parry B.S."/>
            <person name="Vaghefi N."/>
            <person name="Wilken P.M."/>
            <person name="An Z."/>
            <person name="de Beer Z.W."/>
            <person name="De Vos L."/>
            <person name="Chen L."/>
            <person name="Duong T.A."/>
            <person name="Gao Y."/>
            <person name="Hammerbacher A."/>
            <person name="Kikkert J.R."/>
            <person name="Li Y."/>
            <person name="Li H."/>
            <person name="Li K."/>
            <person name="Li Q."/>
            <person name="Liu X."/>
            <person name="Ma X."/>
            <person name="Naidoo K."/>
            <person name="Pethybridge S.J."/>
            <person name="Sun J."/>
            <person name="Steenkamp E.T."/>
            <person name="van der Nest M.A."/>
            <person name="van Wyk S."/>
            <person name="Wingfield M.J."/>
            <person name="Xiong C."/>
            <person name="Yue Q."/>
            <person name="Zhang X."/>
        </authorList>
    </citation>
    <scope>NUCLEOTIDE SEQUENCE [LARGE SCALE GENOMIC DNA]</scope>
    <source>
        <strain evidence="3 4">DSM 5745</strain>
    </source>
</reference>
<dbReference type="InterPro" id="IPR013857">
    <property type="entry name" value="NADH-UbQ_OxRdtase-assoc_prot30"/>
</dbReference>
<evidence type="ECO:0000259" key="2">
    <source>
        <dbReference type="Pfam" id="PF08547"/>
    </source>
</evidence>
<feature type="domain" description="NADH:ubiquinone oxidoreductase intermediate-associated protein 30" evidence="2">
    <location>
        <begin position="58"/>
        <end position="212"/>
    </location>
</feature>
<feature type="region of interest" description="Disordered" evidence="1">
    <location>
        <begin position="18"/>
        <end position="53"/>
    </location>
</feature>
<evidence type="ECO:0000256" key="1">
    <source>
        <dbReference type="SAM" id="MobiDB-lite"/>
    </source>
</evidence>
<dbReference type="STRING" id="1810919.A0A3D8T2Z9"/>
<gene>
    <name evidence="3" type="ORF">DSM5745_00221</name>
</gene>
<accession>A0A3D8T2Z9</accession>
<evidence type="ECO:0000313" key="3">
    <source>
        <dbReference type="EMBL" id="RDW92899.1"/>
    </source>
</evidence>
<dbReference type="GeneID" id="38110591"/>
<dbReference type="OrthoDB" id="426386at2759"/>
<name>A0A3D8T2Z9_9EURO</name>
<sequence length="301" mass="33876">MECLKHITARKVLFRGGEPWPGAWRTRTDPPQSSRGQNNNHNHTNGLPRGSSHARNLSYASIEHHSYAETTEFHGWLDRAPPGTDTSPKGTVNSACMESSRDNLEFKTVDLTAYDAIEVVLGKSDGKVYTIALEDERQFLSWEGQFRCVNEKGLMTPTRRILRLGDLVPRRQRTSAIMRNSPRLLDARKVGRFRVAIFNSHPSQEGPFSLSIYSINAVKLNCSCPPVVDPVIERQNGVWNWRVGAELALSEVKNRMGEVALFLRARMPELESKLKAQIKSRLKTGDALGWGWVRKAKKGSL</sequence>
<protein>
    <recommendedName>
        <fullName evidence="2">NADH:ubiquinone oxidoreductase intermediate-associated protein 30 domain-containing protein</fullName>
    </recommendedName>
</protein>
<dbReference type="Pfam" id="PF08547">
    <property type="entry name" value="CIA30"/>
    <property type="match status" value="1"/>
</dbReference>
<dbReference type="Proteomes" id="UP000256690">
    <property type="component" value="Unassembled WGS sequence"/>
</dbReference>
<feature type="compositionally biased region" description="Polar residues" evidence="1">
    <location>
        <begin position="29"/>
        <end position="45"/>
    </location>
</feature>
<dbReference type="AlphaFoldDB" id="A0A3D8T2Z9"/>
<dbReference type="RefSeq" id="XP_026608082.1">
    <property type="nucleotide sequence ID" value="XM_026742237.1"/>
</dbReference>
<keyword evidence="4" id="KW-1185">Reference proteome</keyword>
<dbReference type="EMBL" id="PVWQ01000001">
    <property type="protein sequence ID" value="RDW92899.1"/>
    <property type="molecule type" value="Genomic_DNA"/>
</dbReference>